<dbReference type="KEGG" id="azo:azo1490"/>
<dbReference type="PROSITE" id="PS50883">
    <property type="entry name" value="EAL"/>
    <property type="match status" value="1"/>
</dbReference>
<dbReference type="GO" id="GO:0071732">
    <property type="term" value="P:cellular response to nitric oxide"/>
    <property type="evidence" value="ECO:0007669"/>
    <property type="project" value="UniProtKB-ARBA"/>
</dbReference>
<dbReference type="InterPro" id="IPR003018">
    <property type="entry name" value="GAF"/>
</dbReference>
<dbReference type="InterPro" id="IPR001789">
    <property type="entry name" value="Sig_transdc_resp-reg_receiver"/>
</dbReference>
<dbReference type="PROSITE" id="PS50112">
    <property type="entry name" value="PAS"/>
    <property type="match status" value="1"/>
</dbReference>
<evidence type="ECO:0000313" key="11">
    <source>
        <dbReference type="EMBL" id="CAL94107.1"/>
    </source>
</evidence>
<dbReference type="InterPro" id="IPR052155">
    <property type="entry name" value="Biofilm_reg_signaling"/>
</dbReference>
<dbReference type="Gene3D" id="3.20.20.450">
    <property type="entry name" value="EAL domain"/>
    <property type="match status" value="1"/>
</dbReference>
<dbReference type="InterPro" id="IPR001633">
    <property type="entry name" value="EAL_dom"/>
</dbReference>
<dbReference type="FunFam" id="3.30.70.270:FF:000001">
    <property type="entry name" value="Diguanylate cyclase domain protein"/>
    <property type="match status" value="1"/>
</dbReference>
<evidence type="ECO:0000256" key="2">
    <source>
        <dbReference type="ARBA" id="ARBA00022777"/>
    </source>
</evidence>
<dbReference type="PANTHER" id="PTHR44757">
    <property type="entry name" value="DIGUANYLATE CYCLASE DGCP"/>
    <property type="match status" value="1"/>
</dbReference>
<dbReference type="SUPFAM" id="SSF141868">
    <property type="entry name" value="EAL domain-like"/>
    <property type="match status" value="1"/>
</dbReference>
<dbReference type="InterPro" id="IPR035965">
    <property type="entry name" value="PAS-like_dom_sf"/>
</dbReference>
<dbReference type="PROSITE" id="PS50110">
    <property type="entry name" value="RESPONSE_REGULATORY"/>
    <property type="match status" value="1"/>
</dbReference>
<evidence type="ECO:0000259" key="10">
    <source>
        <dbReference type="PROSITE" id="PS50887"/>
    </source>
</evidence>
<dbReference type="GO" id="GO:0071111">
    <property type="term" value="F:cyclic-guanylate-specific phosphodiesterase activity"/>
    <property type="evidence" value="ECO:0007669"/>
    <property type="project" value="UniProtKB-EC"/>
</dbReference>
<keyword evidence="5" id="KW-0175">Coiled coil</keyword>
<dbReference type="CDD" id="cd01948">
    <property type="entry name" value="EAL"/>
    <property type="match status" value="1"/>
</dbReference>
<feature type="coiled-coil region" evidence="5">
    <location>
        <begin position="319"/>
        <end position="349"/>
    </location>
</feature>
<dbReference type="CDD" id="cd01949">
    <property type="entry name" value="GGDEF"/>
    <property type="match status" value="1"/>
</dbReference>
<dbReference type="Pfam" id="PF00072">
    <property type="entry name" value="Response_reg"/>
    <property type="match status" value="1"/>
</dbReference>
<dbReference type="STRING" id="62928.azo1490"/>
<dbReference type="NCBIfam" id="TIGR00254">
    <property type="entry name" value="GGDEF"/>
    <property type="match status" value="1"/>
</dbReference>
<evidence type="ECO:0000259" key="8">
    <source>
        <dbReference type="PROSITE" id="PS50113"/>
    </source>
</evidence>
<dbReference type="HOGENOM" id="CLU_000445_70_50_4"/>
<dbReference type="PANTHER" id="PTHR44757:SF2">
    <property type="entry name" value="BIOFILM ARCHITECTURE MAINTENANCE PROTEIN MBAA"/>
    <property type="match status" value="1"/>
</dbReference>
<feature type="domain" description="PAC" evidence="8">
    <location>
        <begin position="601"/>
        <end position="653"/>
    </location>
</feature>
<dbReference type="SUPFAM" id="SSF55073">
    <property type="entry name" value="Nucleotide cyclase"/>
    <property type="match status" value="1"/>
</dbReference>
<dbReference type="Pfam" id="PF00563">
    <property type="entry name" value="EAL"/>
    <property type="match status" value="1"/>
</dbReference>
<dbReference type="InterPro" id="IPR035919">
    <property type="entry name" value="EAL_sf"/>
</dbReference>
<dbReference type="Gene3D" id="3.30.450.40">
    <property type="match status" value="2"/>
</dbReference>
<dbReference type="GO" id="GO:0000160">
    <property type="term" value="P:phosphorelay signal transduction system"/>
    <property type="evidence" value="ECO:0007669"/>
    <property type="project" value="InterPro"/>
</dbReference>
<evidence type="ECO:0000259" key="9">
    <source>
        <dbReference type="PROSITE" id="PS50883"/>
    </source>
</evidence>
<evidence type="ECO:0000259" key="7">
    <source>
        <dbReference type="PROSITE" id="PS50112"/>
    </source>
</evidence>
<dbReference type="EMBL" id="AM406670">
    <property type="protein sequence ID" value="CAL94107.1"/>
    <property type="molecule type" value="Genomic_DNA"/>
</dbReference>
<dbReference type="InterPro" id="IPR011006">
    <property type="entry name" value="CheY-like_superfamily"/>
</dbReference>
<dbReference type="InterPro" id="IPR029016">
    <property type="entry name" value="GAF-like_dom_sf"/>
</dbReference>
<organism evidence="11 12">
    <name type="scientific">Azoarcus sp. (strain BH72)</name>
    <dbReference type="NCBI Taxonomy" id="418699"/>
    <lineage>
        <taxon>Bacteria</taxon>
        <taxon>Pseudomonadati</taxon>
        <taxon>Pseudomonadota</taxon>
        <taxon>Betaproteobacteria</taxon>
        <taxon>Rhodocyclales</taxon>
        <taxon>Zoogloeaceae</taxon>
        <taxon>Azoarcus</taxon>
    </lineage>
</organism>
<evidence type="ECO:0000259" key="6">
    <source>
        <dbReference type="PROSITE" id="PS50110"/>
    </source>
</evidence>
<proteinExistence type="predicted"/>
<evidence type="ECO:0000313" key="12">
    <source>
        <dbReference type="Proteomes" id="UP000002588"/>
    </source>
</evidence>
<feature type="domain" description="Response regulatory" evidence="6">
    <location>
        <begin position="3"/>
        <end position="120"/>
    </location>
</feature>
<dbReference type="CDD" id="cd00130">
    <property type="entry name" value="PAS"/>
    <property type="match status" value="1"/>
</dbReference>
<dbReference type="SUPFAM" id="SSF55785">
    <property type="entry name" value="PYP-like sensor domain (PAS domain)"/>
    <property type="match status" value="1"/>
</dbReference>
<dbReference type="FunFam" id="3.20.20.450:FF:000001">
    <property type="entry name" value="Cyclic di-GMP phosphodiesterase yahA"/>
    <property type="match status" value="1"/>
</dbReference>
<dbReference type="Gene3D" id="3.40.50.2300">
    <property type="match status" value="1"/>
</dbReference>
<dbReference type="InterPro" id="IPR001610">
    <property type="entry name" value="PAC"/>
</dbReference>
<dbReference type="SMART" id="SM00448">
    <property type="entry name" value="REC"/>
    <property type="match status" value="1"/>
</dbReference>
<evidence type="ECO:0000256" key="3">
    <source>
        <dbReference type="ARBA" id="ARBA00051114"/>
    </source>
</evidence>
<dbReference type="SMART" id="SM00267">
    <property type="entry name" value="GGDEF"/>
    <property type="match status" value="1"/>
</dbReference>
<keyword evidence="4" id="KW-0597">Phosphoprotein</keyword>
<dbReference type="Proteomes" id="UP000002588">
    <property type="component" value="Chromosome"/>
</dbReference>
<dbReference type="SMART" id="SM00091">
    <property type="entry name" value="PAS"/>
    <property type="match status" value="1"/>
</dbReference>
<dbReference type="Gene3D" id="3.30.450.20">
    <property type="entry name" value="PAS domain"/>
    <property type="match status" value="1"/>
</dbReference>
<dbReference type="Gene3D" id="3.30.70.270">
    <property type="match status" value="1"/>
</dbReference>
<sequence>MARILVVDDHASNRELIVTLAGYAGHEALEASDGADALALVREHHPDLVICDILMPTMDGYEFVRQLRADPDLAATEVMFYTANYHEPEARNLARNLGVGRILVKPSIPEDILEEIERALAQAPRPVPAPADDFDREHRRVLTDKLAAKAEELERANQRLAALTELNLQLSAERDMHALLDKVCQGARELTGARYALLCIHAGGSEQTMGLWGYGLNTEEARHLGGPIAAGGVLARVIAERRPVRFSNPHGAPEDIGLPRGFPQVHCGVAAPIASAAAVFGWVCLLDKVGAAEFTEEDEWISRAHAAQAGRIYENRNLYAQLERRAADLAAEIRTREQVEQQLRRVLRARKVMAECNRTLVRAVDETALLADMCRFLVELGGHGAAWVCLARHDDARTLETVASAGDDLGILKASRFSWGDNEHGRGPAGLAVRSGAPQVVHDIHRHPQLQRWRRIAAERGFKAAAALPLRSDGETYGVLCLVSVDPQAFDADEVELLAELADDIAFGIRTLRARVEQQQLAATLELRNRAIEESTNAIVISHADRAADNPIIYVNPAFTVTTGYGADEVLGRNARFLIDNDWDQPAVERLREAVREGGDARVTLRTYHKDGQLLWNEISLASIRDAQGEVSHFIAIFNDVTERVRYEAELEQQATHDALTGLANRNLLNDRMQRAIIRAARDGHAVAVMLLDLDRFKLINDSLGHAAGDALLQETARRLSASVRRGDTVARLGGDEFMVVMSDMSAEDAAAALAAKVLESLAEPMLLNGREIVATGSIGVSLYPRDGEAAATLLKHADVAMYRAKELGRNRFQFYAPEMNERILERLELENSLRRALENDELELHYQPKVSLRDGRVIGAEALIRWRHPQLGMVSPADFIPLAEETGLIVPIGEWVVDHACRQLRAWLDAGLPQISVAVNVSARQFQHEQLTHVLARALAAHRLPPGQLHVEVTESAVMCEPERTIFTLRELKNIGVRISLDDFGTGYCSLNYLKRFPIDSIKIDRCFVTDLATSAEDAAIALMIVSLAHSLNQTVIAEGVENEAQLDFLRRHGCDEMQGFLFSRPLPAAEFARLLAAGTRLQRPPGG</sequence>
<dbReference type="Pfam" id="PF13426">
    <property type="entry name" value="PAS_9"/>
    <property type="match status" value="1"/>
</dbReference>
<dbReference type="InterPro" id="IPR000160">
    <property type="entry name" value="GGDEF_dom"/>
</dbReference>
<dbReference type="InterPro" id="IPR000014">
    <property type="entry name" value="PAS"/>
</dbReference>
<dbReference type="Pfam" id="PF13185">
    <property type="entry name" value="GAF_2"/>
    <property type="match status" value="2"/>
</dbReference>
<evidence type="ECO:0000256" key="4">
    <source>
        <dbReference type="PROSITE-ProRule" id="PRU00169"/>
    </source>
</evidence>
<dbReference type="InterPro" id="IPR000700">
    <property type="entry name" value="PAS-assoc_C"/>
</dbReference>
<protein>
    <submittedName>
        <fullName evidence="11">Conserved hypothetical signaling protein</fullName>
    </submittedName>
</protein>
<comment type="catalytic activity">
    <reaction evidence="3">
        <text>3',3'-c-di-GMP + H2O = 5'-phosphoguanylyl(3'-&gt;5')guanosine + H(+)</text>
        <dbReference type="Rhea" id="RHEA:24902"/>
        <dbReference type="ChEBI" id="CHEBI:15377"/>
        <dbReference type="ChEBI" id="CHEBI:15378"/>
        <dbReference type="ChEBI" id="CHEBI:58754"/>
        <dbReference type="ChEBI" id="CHEBI:58805"/>
        <dbReference type="EC" id="3.1.4.52"/>
    </reaction>
    <physiologicalReaction direction="left-to-right" evidence="3">
        <dbReference type="Rhea" id="RHEA:24903"/>
    </physiologicalReaction>
</comment>
<dbReference type="InterPro" id="IPR029787">
    <property type="entry name" value="Nucleotide_cyclase"/>
</dbReference>
<dbReference type="SMART" id="SM00052">
    <property type="entry name" value="EAL"/>
    <property type="match status" value="1"/>
</dbReference>
<dbReference type="SMART" id="SM00065">
    <property type="entry name" value="GAF"/>
    <property type="match status" value="2"/>
</dbReference>
<accession>A1K5K2</accession>
<feature type="modified residue" description="4-aspartylphosphate" evidence="4">
    <location>
        <position position="52"/>
    </location>
</feature>
<dbReference type="GO" id="GO:0016301">
    <property type="term" value="F:kinase activity"/>
    <property type="evidence" value="ECO:0007669"/>
    <property type="project" value="UniProtKB-KW"/>
</dbReference>
<evidence type="ECO:0000256" key="1">
    <source>
        <dbReference type="ARBA" id="ARBA00022679"/>
    </source>
</evidence>
<dbReference type="NCBIfam" id="TIGR00229">
    <property type="entry name" value="sensory_box"/>
    <property type="match status" value="1"/>
</dbReference>
<dbReference type="AlphaFoldDB" id="A1K5K2"/>
<gene>
    <name evidence="11" type="ordered locus">azo1490</name>
</gene>
<evidence type="ECO:0000256" key="5">
    <source>
        <dbReference type="SAM" id="Coils"/>
    </source>
</evidence>
<feature type="domain" description="EAL" evidence="9">
    <location>
        <begin position="827"/>
        <end position="1081"/>
    </location>
</feature>
<dbReference type="PROSITE" id="PS50113">
    <property type="entry name" value="PAC"/>
    <property type="match status" value="1"/>
</dbReference>
<feature type="domain" description="PAS" evidence="7">
    <location>
        <begin position="524"/>
        <end position="598"/>
    </location>
</feature>
<dbReference type="RefSeq" id="WP_011765223.1">
    <property type="nucleotide sequence ID" value="NC_008702.1"/>
</dbReference>
<reference evidence="11 12" key="1">
    <citation type="journal article" date="2006" name="Nat. Biotechnol.">
        <title>Complete genome of the mutualistic, N2-fixing grass endophyte Azoarcus sp. strain BH72.</title>
        <authorList>
            <person name="Krause A."/>
            <person name="Ramakumar A."/>
            <person name="Bartels D."/>
            <person name="Battistoni F."/>
            <person name="Bekel T."/>
            <person name="Boch J."/>
            <person name="Boehm M."/>
            <person name="Friedrich F."/>
            <person name="Hurek T."/>
            <person name="Krause L."/>
            <person name="Linke B."/>
            <person name="McHardy A.C."/>
            <person name="Sarkar A."/>
            <person name="Schneiker S."/>
            <person name="Syed A.A."/>
            <person name="Thauer R."/>
            <person name="Vorhoelter F.-J."/>
            <person name="Weidner S."/>
            <person name="Puehler A."/>
            <person name="Reinhold-Hurek B."/>
            <person name="Kaiser O."/>
            <person name="Goesmann A."/>
        </authorList>
    </citation>
    <scope>NUCLEOTIDE SEQUENCE [LARGE SCALE GENOMIC DNA]</scope>
    <source>
        <strain evidence="11 12">BH72</strain>
    </source>
</reference>
<dbReference type="SMART" id="SM00086">
    <property type="entry name" value="PAC"/>
    <property type="match status" value="1"/>
</dbReference>
<name>A1K5K2_AZOSB</name>
<keyword evidence="2" id="KW-0418">Kinase</keyword>
<keyword evidence="1" id="KW-0808">Transferase</keyword>
<keyword evidence="12" id="KW-1185">Reference proteome</keyword>
<feature type="domain" description="GGDEF" evidence="10">
    <location>
        <begin position="685"/>
        <end position="818"/>
    </location>
</feature>
<dbReference type="Pfam" id="PF00990">
    <property type="entry name" value="GGDEF"/>
    <property type="match status" value="1"/>
</dbReference>
<dbReference type="SUPFAM" id="SSF52172">
    <property type="entry name" value="CheY-like"/>
    <property type="match status" value="1"/>
</dbReference>
<dbReference type="eggNOG" id="COG5001">
    <property type="taxonomic scope" value="Bacteria"/>
</dbReference>
<dbReference type="PROSITE" id="PS50887">
    <property type="entry name" value="GGDEF"/>
    <property type="match status" value="1"/>
</dbReference>
<feature type="coiled-coil region" evidence="5">
    <location>
        <begin position="139"/>
        <end position="173"/>
    </location>
</feature>
<dbReference type="InterPro" id="IPR043128">
    <property type="entry name" value="Rev_trsase/Diguanyl_cyclase"/>
</dbReference>
<dbReference type="SUPFAM" id="SSF55781">
    <property type="entry name" value="GAF domain-like"/>
    <property type="match status" value="2"/>
</dbReference>